<protein>
    <submittedName>
        <fullName evidence="1">Uncharacterized protein</fullName>
    </submittedName>
</protein>
<keyword evidence="2" id="KW-1185">Reference proteome</keyword>
<name>H0EE16_GLAL7</name>
<organism evidence="1 2">
    <name type="scientific">Glarea lozoyensis (strain ATCC 74030 / MF5533)</name>
    <dbReference type="NCBI Taxonomy" id="1104152"/>
    <lineage>
        <taxon>Eukaryota</taxon>
        <taxon>Fungi</taxon>
        <taxon>Dikarya</taxon>
        <taxon>Ascomycota</taxon>
        <taxon>Pezizomycotina</taxon>
        <taxon>Leotiomycetes</taxon>
        <taxon>Helotiales</taxon>
        <taxon>Helotiaceae</taxon>
        <taxon>Glarea</taxon>
    </lineage>
</organism>
<dbReference type="InParanoid" id="H0EE16"/>
<dbReference type="AlphaFoldDB" id="H0EE16"/>
<dbReference type="EMBL" id="AGUE01000011">
    <property type="protein sequence ID" value="EHL03249.1"/>
    <property type="molecule type" value="Genomic_DNA"/>
</dbReference>
<comment type="caution">
    <text evidence="1">The sequence shown here is derived from an EMBL/GenBank/DDBJ whole genome shotgun (WGS) entry which is preliminary data.</text>
</comment>
<evidence type="ECO:0000313" key="2">
    <source>
        <dbReference type="Proteomes" id="UP000005446"/>
    </source>
</evidence>
<dbReference type="HOGENOM" id="CLU_3351220_0_0_1"/>
<proteinExistence type="predicted"/>
<gene>
    <name evidence="1" type="ORF">M7I_0684</name>
</gene>
<evidence type="ECO:0000313" key="1">
    <source>
        <dbReference type="EMBL" id="EHL03249.1"/>
    </source>
</evidence>
<dbReference type="Proteomes" id="UP000005446">
    <property type="component" value="Unassembled WGS sequence"/>
</dbReference>
<reference evidence="1 2" key="1">
    <citation type="journal article" date="2012" name="Eukaryot. Cell">
        <title>Genome sequence of the fungus Glarea lozoyensis: the first genome sequence of a species from the Helotiaceae family.</title>
        <authorList>
            <person name="Youssar L."/>
            <person name="Gruening B.A."/>
            <person name="Erxleben A."/>
            <person name="Guenther S."/>
            <person name="Huettel W."/>
        </authorList>
    </citation>
    <scope>NUCLEOTIDE SEQUENCE [LARGE SCALE GENOMIC DNA]</scope>
    <source>
        <strain evidence="2">ATCC 74030 / MF5533</strain>
    </source>
</reference>
<sequence length="37" mass="4377">MKGKSFLSVWVEWTGPYELRAFFAVLEEGGKVFFEYK</sequence>
<accession>H0EE16</accession>